<organism evidence="1 2">
    <name type="scientific">Paeniglutamicibacter cryotolerans</name>
    <dbReference type="NCBI Taxonomy" id="670079"/>
    <lineage>
        <taxon>Bacteria</taxon>
        <taxon>Bacillati</taxon>
        <taxon>Actinomycetota</taxon>
        <taxon>Actinomycetes</taxon>
        <taxon>Micrococcales</taxon>
        <taxon>Micrococcaceae</taxon>
        <taxon>Paeniglutamicibacter</taxon>
    </lineage>
</organism>
<reference evidence="1 2" key="1">
    <citation type="submission" date="2020-08" db="EMBL/GenBank/DDBJ databases">
        <title>Sequencing the genomes of 1000 actinobacteria strains.</title>
        <authorList>
            <person name="Klenk H.-P."/>
        </authorList>
    </citation>
    <scope>NUCLEOTIDE SEQUENCE [LARGE SCALE GENOMIC DNA]</scope>
    <source>
        <strain evidence="1 2">DSM 22826</strain>
    </source>
</reference>
<evidence type="ECO:0000313" key="2">
    <source>
        <dbReference type="Proteomes" id="UP000523000"/>
    </source>
</evidence>
<dbReference type="AlphaFoldDB" id="A0A839QGP4"/>
<dbReference type="Proteomes" id="UP000523000">
    <property type="component" value="Unassembled WGS sequence"/>
</dbReference>
<name>A0A839QGP4_9MICC</name>
<accession>A0A839QGP4</accession>
<protein>
    <submittedName>
        <fullName evidence="1">Uncharacterized protein</fullName>
    </submittedName>
</protein>
<sequence>MADKPVAENGDAVGNEDNMMTEELVEEWAEATSTAFNDSLTGLAAERVSTAANRFIELYEQSKALTFNPEFSPVDYFDEHPAAALGMIMDSPDALSELDDDQEEALEGILEYAEAWAQWEEKNQPELAEEDDEDGLPSW</sequence>
<gene>
    <name evidence="1" type="ORF">E9229_001709</name>
</gene>
<dbReference type="EMBL" id="JACHVS010000001">
    <property type="protein sequence ID" value="MBB2995518.1"/>
    <property type="molecule type" value="Genomic_DNA"/>
</dbReference>
<comment type="caution">
    <text evidence="1">The sequence shown here is derived from an EMBL/GenBank/DDBJ whole genome shotgun (WGS) entry which is preliminary data.</text>
</comment>
<dbReference type="RefSeq" id="WP_183510767.1">
    <property type="nucleotide sequence ID" value="NZ_BAABGK010000110.1"/>
</dbReference>
<evidence type="ECO:0000313" key="1">
    <source>
        <dbReference type="EMBL" id="MBB2995518.1"/>
    </source>
</evidence>
<keyword evidence="2" id="KW-1185">Reference proteome</keyword>
<proteinExistence type="predicted"/>